<organism evidence="1">
    <name type="scientific">Tanacetum cinerariifolium</name>
    <name type="common">Dalmatian daisy</name>
    <name type="synonym">Chrysanthemum cinerariifolium</name>
    <dbReference type="NCBI Taxonomy" id="118510"/>
    <lineage>
        <taxon>Eukaryota</taxon>
        <taxon>Viridiplantae</taxon>
        <taxon>Streptophyta</taxon>
        <taxon>Embryophyta</taxon>
        <taxon>Tracheophyta</taxon>
        <taxon>Spermatophyta</taxon>
        <taxon>Magnoliopsida</taxon>
        <taxon>eudicotyledons</taxon>
        <taxon>Gunneridae</taxon>
        <taxon>Pentapetalae</taxon>
        <taxon>asterids</taxon>
        <taxon>campanulids</taxon>
        <taxon>Asterales</taxon>
        <taxon>Asteraceae</taxon>
        <taxon>Asteroideae</taxon>
        <taxon>Anthemideae</taxon>
        <taxon>Anthemidinae</taxon>
        <taxon>Tanacetum</taxon>
    </lineage>
</organism>
<reference evidence="1" key="1">
    <citation type="journal article" date="2019" name="Sci. Rep.">
        <title>Draft genome of Tanacetum cinerariifolium, the natural source of mosquito coil.</title>
        <authorList>
            <person name="Yamashiro T."/>
            <person name="Shiraishi A."/>
            <person name="Satake H."/>
            <person name="Nakayama K."/>
        </authorList>
    </citation>
    <scope>NUCLEOTIDE SEQUENCE</scope>
</reference>
<dbReference type="AlphaFoldDB" id="A0A699WPZ4"/>
<accession>A0A699WPZ4</accession>
<evidence type="ECO:0000313" key="1">
    <source>
        <dbReference type="EMBL" id="GFD47828.1"/>
    </source>
</evidence>
<gene>
    <name evidence="1" type="ORF">Tci_919797</name>
</gene>
<comment type="caution">
    <text evidence="1">The sequence shown here is derived from an EMBL/GenBank/DDBJ whole genome shotgun (WGS) entry which is preliminary data.</text>
</comment>
<protein>
    <submittedName>
        <fullName evidence="1">Uncharacterized protein</fullName>
    </submittedName>
</protein>
<feature type="non-terminal residue" evidence="1">
    <location>
        <position position="90"/>
    </location>
</feature>
<proteinExistence type="predicted"/>
<name>A0A699WPZ4_TANCI</name>
<sequence>MCRSNVTLMTALISNGPNSHGLGCLSFCQPQATSAPSGNSSVSHLQSTTAAWETGPPLPIRYLKIAGIHSTTASTRRLCPAATLLRMAPL</sequence>
<dbReference type="EMBL" id="BKCJ011708634">
    <property type="protein sequence ID" value="GFD47828.1"/>
    <property type="molecule type" value="Genomic_DNA"/>
</dbReference>